<organism evidence="2 3">
    <name type="scientific">Agrobacterium tumefaciens str. B6</name>
    <dbReference type="NCBI Taxonomy" id="1183423"/>
    <lineage>
        <taxon>Bacteria</taxon>
        <taxon>Pseudomonadati</taxon>
        <taxon>Pseudomonadota</taxon>
        <taxon>Alphaproteobacteria</taxon>
        <taxon>Hyphomicrobiales</taxon>
        <taxon>Rhizobiaceae</taxon>
        <taxon>Rhizobium/Agrobacterium group</taxon>
        <taxon>Agrobacterium</taxon>
        <taxon>Agrobacterium tumefaciens complex</taxon>
    </lineage>
</organism>
<reference evidence="2 3" key="1">
    <citation type="submission" date="2016-01" db="EMBL/GenBank/DDBJ databases">
        <authorList>
            <person name="Regsiter A."/>
            <person name="william w."/>
        </authorList>
    </citation>
    <scope>NUCLEOTIDE SEQUENCE [LARGE SCALE GENOMIC DNA]</scope>
    <source>
        <strain evidence="2 3">B6</strain>
    </source>
</reference>
<evidence type="ECO:0000256" key="1">
    <source>
        <dbReference type="ARBA" id="ARBA00022649"/>
    </source>
</evidence>
<gene>
    <name evidence="2" type="ORF">AGR4A_Cc180033</name>
</gene>
<keyword evidence="1" id="KW-1277">Toxin-antitoxin system</keyword>
<evidence type="ECO:0000313" key="2">
    <source>
        <dbReference type="EMBL" id="CVI15151.1"/>
    </source>
</evidence>
<comment type="caution">
    <text evidence="2">The sequence shown here is derived from an EMBL/GenBank/DDBJ whole genome shotgun (WGS) entry which is preliminary data.</text>
</comment>
<name>A0A822UUT2_AGRTU</name>
<dbReference type="RefSeq" id="WP_080868438.1">
    <property type="nucleotide sequence ID" value="NZ_LMVK01000004.1"/>
</dbReference>
<sequence length="101" mass="11568">MKHYIVRLSPEAESDLLRIYAFISEKSASREVGRRYVDRITGFLASFETFPERGTVRSDIRDGLRIIGFENRVSVAFIVDDDNVVVLRIAYGGQQIEFGEH</sequence>
<dbReference type="Pfam" id="PF05016">
    <property type="entry name" value="ParE_toxin"/>
    <property type="match status" value="1"/>
</dbReference>
<proteinExistence type="predicted"/>
<dbReference type="Proteomes" id="UP000192074">
    <property type="component" value="Unassembled WGS sequence"/>
</dbReference>
<dbReference type="AlphaFoldDB" id="A0A822UUT2"/>
<dbReference type="InterPro" id="IPR007712">
    <property type="entry name" value="RelE/ParE_toxin"/>
</dbReference>
<accession>A0A822UUT2</accession>
<protein>
    <recommendedName>
        <fullName evidence="4">Plasmid stabilization system</fullName>
    </recommendedName>
</protein>
<dbReference type="EMBL" id="FCNL01000010">
    <property type="protein sequence ID" value="CVI15151.1"/>
    <property type="molecule type" value="Genomic_DNA"/>
</dbReference>
<evidence type="ECO:0000313" key="3">
    <source>
        <dbReference type="Proteomes" id="UP000192074"/>
    </source>
</evidence>
<evidence type="ECO:0008006" key="4">
    <source>
        <dbReference type="Google" id="ProtNLM"/>
    </source>
</evidence>
<dbReference type="Gene3D" id="3.30.2310.20">
    <property type="entry name" value="RelE-like"/>
    <property type="match status" value="1"/>
</dbReference>
<dbReference type="InterPro" id="IPR035093">
    <property type="entry name" value="RelE/ParE_toxin_dom_sf"/>
</dbReference>